<feature type="signal peptide" evidence="1">
    <location>
        <begin position="1"/>
        <end position="22"/>
    </location>
</feature>
<evidence type="ECO:0000256" key="1">
    <source>
        <dbReference type="SAM" id="SignalP"/>
    </source>
</evidence>
<dbReference type="Proteomes" id="UP000002195">
    <property type="component" value="Unassembled WGS sequence"/>
</dbReference>
<reference evidence="2 3" key="1">
    <citation type="journal article" date="2005" name="Nature">
        <title>The genome of the social amoeba Dictyostelium discoideum.</title>
        <authorList>
            <consortium name="The Dictyostelium discoideum Sequencing Consortium"/>
            <person name="Eichinger L."/>
            <person name="Pachebat J.A."/>
            <person name="Glockner G."/>
            <person name="Rajandream M.A."/>
            <person name="Sucgang R."/>
            <person name="Berriman M."/>
            <person name="Song J."/>
            <person name="Olsen R."/>
            <person name="Szafranski K."/>
            <person name="Xu Q."/>
            <person name="Tunggal B."/>
            <person name="Kummerfeld S."/>
            <person name="Madera M."/>
            <person name="Konfortov B.A."/>
            <person name="Rivero F."/>
            <person name="Bankier A.T."/>
            <person name="Lehmann R."/>
            <person name="Hamlin N."/>
            <person name="Davies R."/>
            <person name="Gaudet P."/>
            <person name="Fey P."/>
            <person name="Pilcher K."/>
            <person name="Chen G."/>
            <person name="Saunders D."/>
            <person name="Sodergren E."/>
            <person name="Davis P."/>
            <person name="Kerhornou A."/>
            <person name="Nie X."/>
            <person name="Hall N."/>
            <person name="Anjard C."/>
            <person name="Hemphill L."/>
            <person name="Bason N."/>
            <person name="Farbrother P."/>
            <person name="Desany B."/>
            <person name="Just E."/>
            <person name="Morio T."/>
            <person name="Rost R."/>
            <person name="Churcher C."/>
            <person name="Cooper J."/>
            <person name="Haydock S."/>
            <person name="van Driessche N."/>
            <person name="Cronin A."/>
            <person name="Goodhead I."/>
            <person name="Muzny D."/>
            <person name="Mourier T."/>
            <person name="Pain A."/>
            <person name="Lu M."/>
            <person name="Harper D."/>
            <person name="Lindsay R."/>
            <person name="Hauser H."/>
            <person name="James K."/>
            <person name="Quiles M."/>
            <person name="Madan Babu M."/>
            <person name="Saito T."/>
            <person name="Buchrieser C."/>
            <person name="Wardroper A."/>
            <person name="Felder M."/>
            <person name="Thangavelu M."/>
            <person name="Johnson D."/>
            <person name="Knights A."/>
            <person name="Loulseged H."/>
            <person name="Mungall K."/>
            <person name="Oliver K."/>
            <person name="Price C."/>
            <person name="Quail M.A."/>
            <person name="Urushihara H."/>
            <person name="Hernandez J."/>
            <person name="Rabbinowitsch E."/>
            <person name="Steffen D."/>
            <person name="Sanders M."/>
            <person name="Ma J."/>
            <person name="Kohara Y."/>
            <person name="Sharp S."/>
            <person name="Simmonds M."/>
            <person name="Spiegler S."/>
            <person name="Tivey A."/>
            <person name="Sugano S."/>
            <person name="White B."/>
            <person name="Walker D."/>
            <person name="Woodward J."/>
            <person name="Winckler T."/>
            <person name="Tanaka Y."/>
            <person name="Shaulsky G."/>
            <person name="Schleicher M."/>
            <person name="Weinstock G."/>
            <person name="Rosenthal A."/>
            <person name="Cox E.C."/>
            <person name="Chisholm R.L."/>
            <person name="Gibbs R."/>
            <person name="Loomis W.F."/>
            <person name="Platzer M."/>
            <person name="Kay R.R."/>
            <person name="Williams J."/>
            <person name="Dear P.H."/>
            <person name="Noegel A.A."/>
            <person name="Barrell B."/>
            <person name="Kuspa A."/>
        </authorList>
    </citation>
    <scope>NUCLEOTIDE SEQUENCE [LARGE SCALE GENOMIC DNA]</scope>
    <source>
        <strain evidence="2 3">AX4</strain>
    </source>
</reference>
<name>Q54HR1_DICDI</name>
<dbReference type="EMBL" id="AAFI02000136">
    <property type="protein sequence ID" value="EAL62789.1"/>
    <property type="molecule type" value="Genomic_DNA"/>
</dbReference>
<dbReference type="VEuPathDB" id="AmoebaDB:DDB_G0289285"/>
<dbReference type="HOGENOM" id="CLU_757438_0_0_1"/>
<dbReference type="GeneID" id="8627060"/>
<accession>Q54HR1</accession>
<organism evidence="2 3">
    <name type="scientific">Dictyostelium discoideum</name>
    <name type="common">Social amoeba</name>
    <dbReference type="NCBI Taxonomy" id="44689"/>
    <lineage>
        <taxon>Eukaryota</taxon>
        <taxon>Amoebozoa</taxon>
        <taxon>Evosea</taxon>
        <taxon>Eumycetozoa</taxon>
        <taxon>Dictyostelia</taxon>
        <taxon>Dictyosteliales</taxon>
        <taxon>Dictyosteliaceae</taxon>
        <taxon>Dictyostelium</taxon>
    </lineage>
</organism>
<dbReference type="InParanoid" id="Q54HR1"/>
<dbReference type="PaxDb" id="44689-DDB0188346"/>
<sequence length="366" mass="41281">MNIIKSLSILILFTILINVISSQSSSGDDSMPILLSFFSNDPSRDTLFKFNRVDLEDGSLNITLYTRYTAYGKMLGVTGYDGVNWFDYQFKYETDPDEFQDGGISDLGQGDSSASWMNADFYETHPALVDYNPHPIGQDDARSEYLSVGWSKKTQALLTLGFNYVGNNMFFYYNITQYQVSEAYENSLTQCYDYTQGLMYINYINPTSTQRQILVYQPFNHSDGICIDEYSFEPGTDLTKSVESNVYLFYSTVGNQKESPLYMVEVANVTGTNSTVNLLSVGLSATGYTASSSVILSLDNSYGSNIDGIPLCYLDQLHQYLILLSKPTSKMSYTITTVDLINNYKTTSITTDVVDFYNYGLYYQDK</sequence>
<dbReference type="KEGG" id="ddi:DDB_G0289285"/>
<protein>
    <submittedName>
        <fullName evidence="2">Uncharacterized protein</fullName>
    </submittedName>
</protein>
<dbReference type="OMA" id="ICIDEYS"/>
<dbReference type="FunCoup" id="Q54HR1">
    <property type="interactions" value="744"/>
</dbReference>
<gene>
    <name evidence="2" type="ORF">DDB_G0289285</name>
</gene>
<keyword evidence="3" id="KW-1185">Reference proteome</keyword>
<dbReference type="AlphaFoldDB" id="Q54HR1"/>
<dbReference type="RefSeq" id="XP_636300.1">
    <property type="nucleotide sequence ID" value="XM_631208.1"/>
</dbReference>
<proteinExistence type="predicted"/>
<dbReference type="eggNOG" id="ENOG502RH8Z">
    <property type="taxonomic scope" value="Eukaryota"/>
</dbReference>
<comment type="caution">
    <text evidence="2">The sequence shown here is derived from an EMBL/GenBank/DDBJ whole genome shotgun (WGS) entry which is preliminary data.</text>
</comment>
<dbReference type="dictyBase" id="DDB_G0289285"/>
<feature type="chain" id="PRO_5004249045" evidence="1">
    <location>
        <begin position="23"/>
        <end position="366"/>
    </location>
</feature>
<keyword evidence="1" id="KW-0732">Signal</keyword>
<evidence type="ECO:0000313" key="2">
    <source>
        <dbReference type="EMBL" id="EAL62789.1"/>
    </source>
</evidence>
<evidence type="ECO:0000313" key="3">
    <source>
        <dbReference type="Proteomes" id="UP000002195"/>
    </source>
</evidence>